<evidence type="ECO:0000313" key="2">
    <source>
        <dbReference type="Proteomes" id="UP000279833"/>
    </source>
</evidence>
<reference evidence="1 2" key="2">
    <citation type="submission" date="2018-11" db="EMBL/GenBank/DDBJ databases">
        <authorList>
            <consortium name="Pathogen Informatics"/>
        </authorList>
    </citation>
    <scope>NUCLEOTIDE SEQUENCE [LARGE SCALE GENOMIC DNA]</scope>
    <source>
        <strain evidence="1">Dakar</strain>
        <strain evidence="2">Dakar, Senegal</strain>
    </source>
</reference>
<reference evidence="3" key="1">
    <citation type="submission" date="2016-06" db="UniProtKB">
        <authorList>
            <consortium name="WormBaseParasite"/>
        </authorList>
    </citation>
    <scope>IDENTIFICATION</scope>
</reference>
<keyword evidence="2" id="KW-1185">Reference proteome</keyword>
<evidence type="ECO:0000313" key="3">
    <source>
        <dbReference type="WBParaSite" id="SCUD_0000525601-mRNA-1"/>
    </source>
</evidence>
<dbReference type="EMBL" id="UZAK01008223">
    <property type="protein sequence ID" value="VDO94309.1"/>
    <property type="molecule type" value="Genomic_DNA"/>
</dbReference>
<dbReference type="AlphaFoldDB" id="A0A183JRB7"/>
<proteinExistence type="predicted"/>
<sequence>MYDELNGTIVSGYEFSDILGLLCPNPKEGEFVTEDKGDDEEMTAGNKVKSFEMIV</sequence>
<accession>A0A183JRB7</accession>
<name>A0A183JRB7_9TREM</name>
<dbReference type="Proteomes" id="UP000279833">
    <property type="component" value="Unassembled WGS sequence"/>
</dbReference>
<organism evidence="3">
    <name type="scientific">Schistosoma curassoni</name>
    <dbReference type="NCBI Taxonomy" id="6186"/>
    <lineage>
        <taxon>Eukaryota</taxon>
        <taxon>Metazoa</taxon>
        <taxon>Spiralia</taxon>
        <taxon>Lophotrochozoa</taxon>
        <taxon>Platyhelminthes</taxon>
        <taxon>Trematoda</taxon>
        <taxon>Digenea</taxon>
        <taxon>Strigeidida</taxon>
        <taxon>Schistosomatoidea</taxon>
        <taxon>Schistosomatidae</taxon>
        <taxon>Schistosoma</taxon>
    </lineage>
</organism>
<protein>
    <submittedName>
        <fullName evidence="3">Transposase</fullName>
    </submittedName>
</protein>
<evidence type="ECO:0000313" key="1">
    <source>
        <dbReference type="EMBL" id="VDO94309.1"/>
    </source>
</evidence>
<dbReference type="WBParaSite" id="SCUD_0000525601-mRNA-1">
    <property type="protein sequence ID" value="SCUD_0000525601-mRNA-1"/>
    <property type="gene ID" value="SCUD_0000525601"/>
</dbReference>
<gene>
    <name evidence="1" type="ORF">SCUD_LOCUS5257</name>
</gene>